<dbReference type="Gene3D" id="1.10.150.20">
    <property type="entry name" value="5' to 3' exonuclease, C-terminal subdomain"/>
    <property type="match status" value="1"/>
</dbReference>
<evidence type="ECO:0000313" key="1">
    <source>
        <dbReference type="EMBL" id="RGC33269.1"/>
    </source>
</evidence>
<accession>A0A3E2WYG8</accession>
<evidence type="ECO:0000313" key="2">
    <source>
        <dbReference type="Proteomes" id="UP000261111"/>
    </source>
</evidence>
<gene>
    <name evidence="1" type="ORF">DWX41_06560</name>
</gene>
<protein>
    <submittedName>
        <fullName evidence="1">Uncharacterized protein</fullName>
    </submittedName>
</protein>
<dbReference type="EMBL" id="QVIA01000006">
    <property type="protein sequence ID" value="RGC33269.1"/>
    <property type="molecule type" value="Genomic_DNA"/>
</dbReference>
<dbReference type="Proteomes" id="UP000261111">
    <property type="component" value="Unassembled WGS sequence"/>
</dbReference>
<organism evidence="1 2">
    <name type="scientific">Hungatella hathewayi</name>
    <dbReference type="NCBI Taxonomy" id="154046"/>
    <lineage>
        <taxon>Bacteria</taxon>
        <taxon>Bacillati</taxon>
        <taxon>Bacillota</taxon>
        <taxon>Clostridia</taxon>
        <taxon>Lachnospirales</taxon>
        <taxon>Lachnospiraceae</taxon>
        <taxon>Hungatella</taxon>
    </lineage>
</organism>
<sequence length="49" mass="5738">MLPTSTYNCLKRQKFCFIQNLEQKYNSVEKLCCIRKMGVHSSEIVIKAL</sequence>
<dbReference type="AlphaFoldDB" id="A0A3E2WYG8"/>
<reference evidence="1 2" key="1">
    <citation type="submission" date="2018-08" db="EMBL/GenBank/DDBJ databases">
        <title>A genome reference for cultivated species of the human gut microbiota.</title>
        <authorList>
            <person name="Zou Y."/>
            <person name="Xue W."/>
            <person name="Luo G."/>
        </authorList>
    </citation>
    <scope>NUCLEOTIDE SEQUENCE [LARGE SCALE GENOMIC DNA]</scope>
    <source>
        <strain evidence="1 2">AF19-21</strain>
    </source>
</reference>
<comment type="caution">
    <text evidence="1">The sequence shown here is derived from an EMBL/GenBank/DDBJ whole genome shotgun (WGS) entry which is preliminary data.</text>
</comment>
<proteinExistence type="predicted"/>
<name>A0A3E2WYG8_9FIRM</name>